<dbReference type="GO" id="GO:0005737">
    <property type="term" value="C:cytoplasm"/>
    <property type="evidence" value="ECO:0007669"/>
    <property type="project" value="TreeGrafter"/>
</dbReference>
<dbReference type="GO" id="GO:0046872">
    <property type="term" value="F:metal ion binding"/>
    <property type="evidence" value="ECO:0007669"/>
    <property type="project" value="UniProtKB-KW"/>
</dbReference>
<dbReference type="InterPro" id="IPR000917">
    <property type="entry name" value="Sulfatase_N"/>
</dbReference>
<dbReference type="AlphaFoldDB" id="A0A6J7CTQ9"/>
<feature type="domain" description="Sulfatase N-terminal" evidence="3">
    <location>
        <begin position="10"/>
        <end position="354"/>
    </location>
</feature>
<dbReference type="PANTHER" id="PTHR45953:SF1">
    <property type="entry name" value="IDURONATE 2-SULFATASE"/>
    <property type="match status" value="1"/>
</dbReference>
<evidence type="ECO:0000313" key="4">
    <source>
        <dbReference type="EMBL" id="CAB4861206.1"/>
    </source>
</evidence>
<dbReference type="PANTHER" id="PTHR45953">
    <property type="entry name" value="IDURONATE 2-SULFATASE"/>
    <property type="match status" value="1"/>
</dbReference>
<evidence type="ECO:0000256" key="2">
    <source>
        <dbReference type="ARBA" id="ARBA00022801"/>
    </source>
</evidence>
<dbReference type="GO" id="GO:0004423">
    <property type="term" value="F:iduronate-2-sulfatase activity"/>
    <property type="evidence" value="ECO:0007669"/>
    <property type="project" value="TreeGrafter"/>
</dbReference>
<dbReference type="CDD" id="cd16148">
    <property type="entry name" value="sulfatase_like"/>
    <property type="match status" value="1"/>
</dbReference>
<gene>
    <name evidence="4" type="ORF">UFOPK3317_00419</name>
</gene>
<evidence type="ECO:0000256" key="1">
    <source>
        <dbReference type="ARBA" id="ARBA00022723"/>
    </source>
</evidence>
<evidence type="ECO:0000259" key="3">
    <source>
        <dbReference type="Pfam" id="PF00884"/>
    </source>
</evidence>
<dbReference type="Pfam" id="PF00884">
    <property type="entry name" value="Sulfatase"/>
    <property type="match status" value="1"/>
</dbReference>
<name>A0A6J7CTQ9_9ZZZZ</name>
<sequence>MPTPSSAPRDVVVVLLDSLNRHMIGAYGGEEFHTPNLDLLAKRSVRFTNHHTGSLPCMPARHDLLVGALDFPWRPWGSIEVWEDAFTTQMRRDAGVSTMLVSDHPHLFESGGENYHHDFGAWDYLRGGEDDPWRTRADASQIGAPNLPPFRESGWRNYDLSRTFFREEADFPGPRTMTAAAKWLDQELGADRRPEERAFLLVDEFDPHEPFDAPERWANLYDSDWEGERIIWPPYTSGVKREDAFESRVLSEREGRQIRSQYGAKLSMIDYWLGVMMETVDRHDAWETTAFILCTDHGVYLGERGMWGKPAVSIYPELGHIPLMISWPGVDAGTCDALTTTVDIHATICDAFGITPKHEVHGHSLVPLIEGRTKSIREWALSGVWGREVHIANATSTFAKAPVEANRPLSMYSNRWSTMPVRIAPNLHRIRPNMRATLERAPGGEVPVIRQPFDPSDSLPFWARGEFHGDLLYNRFEPELDGGVRNISGGAETREMTELLAEALRAIDAPDEQLSRLGIA</sequence>
<dbReference type="Gene3D" id="3.40.720.10">
    <property type="entry name" value="Alkaline Phosphatase, subunit A"/>
    <property type="match status" value="1"/>
</dbReference>
<dbReference type="SUPFAM" id="SSF53649">
    <property type="entry name" value="Alkaline phosphatase-like"/>
    <property type="match status" value="1"/>
</dbReference>
<protein>
    <submittedName>
        <fullName evidence="4">Unannotated protein</fullName>
    </submittedName>
</protein>
<proteinExistence type="predicted"/>
<keyword evidence="2" id="KW-0378">Hydrolase</keyword>
<organism evidence="4">
    <name type="scientific">freshwater metagenome</name>
    <dbReference type="NCBI Taxonomy" id="449393"/>
    <lineage>
        <taxon>unclassified sequences</taxon>
        <taxon>metagenomes</taxon>
        <taxon>ecological metagenomes</taxon>
    </lineage>
</organism>
<dbReference type="InterPro" id="IPR017850">
    <property type="entry name" value="Alkaline_phosphatase_core_sf"/>
</dbReference>
<dbReference type="EMBL" id="CAFBLK010000052">
    <property type="protein sequence ID" value="CAB4861206.1"/>
    <property type="molecule type" value="Genomic_DNA"/>
</dbReference>
<reference evidence="4" key="1">
    <citation type="submission" date="2020-05" db="EMBL/GenBank/DDBJ databases">
        <authorList>
            <person name="Chiriac C."/>
            <person name="Salcher M."/>
            <person name="Ghai R."/>
            <person name="Kavagutti S V."/>
        </authorList>
    </citation>
    <scope>NUCLEOTIDE SEQUENCE</scope>
</reference>
<accession>A0A6J7CTQ9</accession>
<keyword evidence="1" id="KW-0479">Metal-binding</keyword>